<name>A0A158K209_9BURK</name>
<dbReference type="AlphaFoldDB" id="A0A158K209"/>
<protein>
    <submittedName>
        <fullName evidence="1">Uncharacterized protein</fullName>
    </submittedName>
</protein>
<proteinExistence type="predicted"/>
<keyword evidence="2" id="KW-1185">Reference proteome</keyword>
<organism evidence="1 2">
    <name type="scientific">Caballeronia telluris</name>
    <dbReference type="NCBI Taxonomy" id="326475"/>
    <lineage>
        <taxon>Bacteria</taxon>
        <taxon>Pseudomonadati</taxon>
        <taxon>Pseudomonadota</taxon>
        <taxon>Betaproteobacteria</taxon>
        <taxon>Burkholderiales</taxon>
        <taxon>Burkholderiaceae</taxon>
        <taxon>Caballeronia</taxon>
    </lineage>
</organism>
<dbReference type="STRING" id="326475.AWB66_05143"/>
<gene>
    <name evidence="1" type="ORF">AWB66_05143</name>
</gene>
<dbReference type="Proteomes" id="UP000054717">
    <property type="component" value="Unassembled WGS sequence"/>
</dbReference>
<evidence type="ECO:0000313" key="1">
    <source>
        <dbReference type="EMBL" id="SAL75162.1"/>
    </source>
</evidence>
<dbReference type="EMBL" id="FCNZ02000025">
    <property type="protein sequence ID" value="SAL75162.1"/>
    <property type="molecule type" value="Genomic_DNA"/>
</dbReference>
<evidence type="ECO:0000313" key="2">
    <source>
        <dbReference type="Proteomes" id="UP000054717"/>
    </source>
</evidence>
<sequence>MPRPCFALAITGLQIVAKQTFPVAGLSLALCFAVRE</sequence>
<accession>A0A158K209</accession>
<comment type="caution">
    <text evidence="1">The sequence shown here is derived from an EMBL/GenBank/DDBJ whole genome shotgun (WGS) entry which is preliminary data.</text>
</comment>
<reference evidence="1" key="1">
    <citation type="submission" date="2016-01" db="EMBL/GenBank/DDBJ databases">
        <authorList>
            <person name="Peeters Charlotte."/>
        </authorList>
    </citation>
    <scope>NUCLEOTIDE SEQUENCE</scope>
    <source>
        <strain evidence="1">LMG 22936</strain>
    </source>
</reference>